<keyword evidence="5" id="KW-1185">Reference proteome</keyword>
<keyword evidence="1 2" id="KW-0732">Signal</keyword>
<name>A0AA95F3L9_9BACL</name>
<proteinExistence type="predicted"/>
<feature type="signal peptide" evidence="2">
    <location>
        <begin position="1"/>
        <end position="23"/>
    </location>
</feature>
<evidence type="ECO:0000259" key="3">
    <source>
        <dbReference type="Pfam" id="PF11611"/>
    </source>
</evidence>
<dbReference type="Pfam" id="PF11611">
    <property type="entry name" value="DUF4352"/>
    <property type="match status" value="1"/>
</dbReference>
<protein>
    <submittedName>
        <fullName evidence="4">DUF4352 domain-containing protein</fullName>
    </submittedName>
</protein>
<dbReference type="InterPro" id="IPR029050">
    <property type="entry name" value="Immunoprotect_excell_Ig-like"/>
</dbReference>
<organism evidence="4 5">
    <name type="scientific">Candidatus Cohnella colombiensis</name>
    <dbReference type="NCBI Taxonomy" id="3121368"/>
    <lineage>
        <taxon>Bacteria</taxon>
        <taxon>Bacillati</taxon>
        <taxon>Bacillota</taxon>
        <taxon>Bacilli</taxon>
        <taxon>Bacillales</taxon>
        <taxon>Paenibacillaceae</taxon>
        <taxon>Cohnella</taxon>
    </lineage>
</organism>
<feature type="domain" description="DUF4352" evidence="3">
    <location>
        <begin position="44"/>
        <end position="166"/>
    </location>
</feature>
<dbReference type="PROSITE" id="PS51257">
    <property type="entry name" value="PROKAR_LIPOPROTEIN"/>
    <property type="match status" value="1"/>
</dbReference>
<dbReference type="InterPro" id="IPR029051">
    <property type="entry name" value="DUF4352"/>
</dbReference>
<evidence type="ECO:0000256" key="2">
    <source>
        <dbReference type="SAM" id="SignalP"/>
    </source>
</evidence>
<reference evidence="4" key="1">
    <citation type="submission" date="2023-03" db="EMBL/GenBank/DDBJ databases">
        <title>Andean soil-derived lignocellulolytic bacterial consortium as a source of novel taxa and putative plastic-active enzymes.</title>
        <authorList>
            <person name="Diaz-Garcia L."/>
            <person name="Chuvochina M."/>
            <person name="Feuerriegel G."/>
            <person name="Bunk B."/>
            <person name="Sproer C."/>
            <person name="Streit W.R."/>
            <person name="Rodriguez L.M."/>
            <person name="Overmann J."/>
            <person name="Jimenez D.J."/>
        </authorList>
    </citation>
    <scope>NUCLEOTIDE SEQUENCE</scope>
    <source>
        <strain evidence="4">MAG 2441</strain>
    </source>
</reference>
<evidence type="ECO:0000313" key="5">
    <source>
        <dbReference type="Proteomes" id="UP001178662"/>
    </source>
</evidence>
<evidence type="ECO:0000256" key="1">
    <source>
        <dbReference type="ARBA" id="ARBA00022729"/>
    </source>
</evidence>
<evidence type="ECO:0000313" key="4">
    <source>
        <dbReference type="EMBL" id="WEK54185.1"/>
    </source>
</evidence>
<dbReference type="EMBL" id="CP119317">
    <property type="protein sequence ID" value="WEK54185.1"/>
    <property type="molecule type" value="Genomic_DNA"/>
</dbReference>
<sequence length="177" mass="19316">MRKKLIIPTIAAIVLLTGCSVSNTSTENSAVSSVTTSTETKGVYGLGEQIVVEGVTYTVTVGERKQQLSGDSRIEANEGYEFATYNVHIHNTSNDDYRYSQSSFSIVTSTGEIISNLLIFDLNNELDELGSGDLATNGQRSGWIAFEIPQGDVPLEIRFETKSFSKSDSASFKIQLR</sequence>
<gene>
    <name evidence="4" type="ORF">P0Y55_16745</name>
</gene>
<dbReference type="AlphaFoldDB" id="A0AA95F3L9"/>
<accession>A0AA95F3L9</accession>
<feature type="chain" id="PRO_5041654183" evidence="2">
    <location>
        <begin position="24"/>
        <end position="177"/>
    </location>
</feature>
<dbReference type="Gene3D" id="2.60.40.1240">
    <property type="match status" value="1"/>
</dbReference>
<dbReference type="Proteomes" id="UP001178662">
    <property type="component" value="Chromosome"/>
</dbReference>